<keyword evidence="4 8" id="KW-1003">Cell membrane</keyword>
<name>A0ABQ1R1A1_9ALTE</name>
<sequence>MSDLLLINLVLLCGACLQGLLGFGLGLFCAPLLFLIAPEYVPAPMILNALLLTLLISITNREAIDTRLTGFAIVGGTIGVSAAGVLMWWLDTEHYPLLFGVLIILAVLLSLLGVRPAINRRTNLVAGALSGFMGTTTSAGGAPMGLLYQDAEHSEIKANLSVFFLYINLFGICLLWLTNIAGYSDLLLFLQSIPALLAGLALSWYLSKRINAYHVRYMILLVALCAGILSIVM</sequence>
<evidence type="ECO:0000313" key="9">
    <source>
        <dbReference type="EMBL" id="GGD51744.1"/>
    </source>
</evidence>
<gene>
    <name evidence="9" type="ORF">GCM10011357_04560</name>
</gene>
<keyword evidence="7 8" id="KW-0472">Membrane</keyword>
<evidence type="ECO:0000256" key="1">
    <source>
        <dbReference type="ARBA" id="ARBA00004651"/>
    </source>
</evidence>
<evidence type="ECO:0000256" key="8">
    <source>
        <dbReference type="RuleBase" id="RU363041"/>
    </source>
</evidence>
<organism evidence="9 10">
    <name type="scientific">Lacimicrobium alkaliphilum</name>
    <dbReference type="NCBI Taxonomy" id="1526571"/>
    <lineage>
        <taxon>Bacteria</taxon>
        <taxon>Pseudomonadati</taxon>
        <taxon>Pseudomonadota</taxon>
        <taxon>Gammaproteobacteria</taxon>
        <taxon>Alteromonadales</taxon>
        <taxon>Alteromonadaceae</taxon>
        <taxon>Lacimicrobium</taxon>
    </lineage>
</organism>
<proteinExistence type="inferred from homology"/>
<evidence type="ECO:0000256" key="7">
    <source>
        <dbReference type="ARBA" id="ARBA00023136"/>
    </source>
</evidence>
<protein>
    <recommendedName>
        <fullName evidence="8">Probable membrane transporter protein</fullName>
    </recommendedName>
</protein>
<dbReference type="PANTHER" id="PTHR30269:SF37">
    <property type="entry name" value="MEMBRANE TRANSPORTER PROTEIN"/>
    <property type="match status" value="1"/>
</dbReference>
<evidence type="ECO:0000256" key="6">
    <source>
        <dbReference type="ARBA" id="ARBA00022989"/>
    </source>
</evidence>
<evidence type="ECO:0000256" key="5">
    <source>
        <dbReference type="ARBA" id="ARBA00022692"/>
    </source>
</evidence>
<feature type="transmembrane region" description="Helical" evidence="8">
    <location>
        <begin position="95"/>
        <end position="112"/>
    </location>
</feature>
<feature type="transmembrane region" description="Helical" evidence="8">
    <location>
        <begin position="68"/>
        <end position="89"/>
    </location>
</feature>
<evidence type="ECO:0000256" key="3">
    <source>
        <dbReference type="ARBA" id="ARBA00022448"/>
    </source>
</evidence>
<keyword evidence="10" id="KW-1185">Reference proteome</keyword>
<reference evidence="10" key="1">
    <citation type="journal article" date="2019" name="Int. J. Syst. Evol. Microbiol.">
        <title>The Global Catalogue of Microorganisms (GCM) 10K type strain sequencing project: providing services to taxonomists for standard genome sequencing and annotation.</title>
        <authorList>
            <consortium name="The Broad Institute Genomics Platform"/>
            <consortium name="The Broad Institute Genome Sequencing Center for Infectious Disease"/>
            <person name="Wu L."/>
            <person name="Ma J."/>
        </authorList>
    </citation>
    <scope>NUCLEOTIDE SEQUENCE [LARGE SCALE GENOMIC DNA]</scope>
    <source>
        <strain evidence="10">CGMCC 1.12923</strain>
    </source>
</reference>
<evidence type="ECO:0000256" key="2">
    <source>
        <dbReference type="ARBA" id="ARBA00009142"/>
    </source>
</evidence>
<feature type="transmembrane region" description="Helical" evidence="8">
    <location>
        <begin position="160"/>
        <end position="179"/>
    </location>
</feature>
<comment type="similarity">
    <text evidence="2 8">Belongs to the 4-toluene sulfonate uptake permease (TSUP) (TC 2.A.102) family.</text>
</comment>
<dbReference type="EMBL" id="BMGJ01000001">
    <property type="protein sequence ID" value="GGD51744.1"/>
    <property type="molecule type" value="Genomic_DNA"/>
</dbReference>
<comment type="caution">
    <text evidence="9">The sequence shown here is derived from an EMBL/GenBank/DDBJ whole genome shotgun (WGS) entry which is preliminary data.</text>
</comment>
<accession>A0ABQ1R1A1</accession>
<dbReference type="RefSeq" id="WP_099034646.1">
    <property type="nucleotide sequence ID" value="NZ_BMGJ01000001.1"/>
</dbReference>
<dbReference type="InterPro" id="IPR002781">
    <property type="entry name" value="TM_pro_TauE-like"/>
</dbReference>
<keyword evidence="3" id="KW-0813">Transport</keyword>
<dbReference type="Proteomes" id="UP000614272">
    <property type="component" value="Unassembled WGS sequence"/>
</dbReference>
<comment type="subcellular location">
    <subcellularLocation>
        <location evidence="1 8">Cell membrane</location>
        <topology evidence="1 8">Multi-pass membrane protein</topology>
    </subcellularLocation>
</comment>
<feature type="transmembrane region" description="Helical" evidence="8">
    <location>
        <begin position="186"/>
        <end position="207"/>
    </location>
</feature>
<evidence type="ECO:0000313" key="10">
    <source>
        <dbReference type="Proteomes" id="UP000614272"/>
    </source>
</evidence>
<feature type="transmembrane region" description="Helical" evidence="8">
    <location>
        <begin position="32"/>
        <end position="56"/>
    </location>
</feature>
<keyword evidence="5 8" id="KW-0812">Transmembrane</keyword>
<dbReference type="Pfam" id="PF01925">
    <property type="entry name" value="TauE"/>
    <property type="match status" value="1"/>
</dbReference>
<dbReference type="PANTHER" id="PTHR30269">
    <property type="entry name" value="TRANSMEMBRANE PROTEIN YFCA"/>
    <property type="match status" value="1"/>
</dbReference>
<evidence type="ECO:0000256" key="4">
    <source>
        <dbReference type="ARBA" id="ARBA00022475"/>
    </source>
</evidence>
<keyword evidence="6 8" id="KW-1133">Transmembrane helix</keyword>
<dbReference type="InterPro" id="IPR052017">
    <property type="entry name" value="TSUP"/>
</dbReference>
<feature type="transmembrane region" description="Helical" evidence="8">
    <location>
        <begin position="213"/>
        <end position="232"/>
    </location>
</feature>